<reference evidence="3" key="1">
    <citation type="submission" date="2017-09" db="EMBL/GenBank/DDBJ databases">
        <title>Depth-based differentiation of microbial function through sediment-hosted aquifers and enrichment of novel symbionts in the deep terrestrial subsurface.</title>
        <authorList>
            <person name="Probst A.J."/>
            <person name="Ladd B."/>
            <person name="Jarett J.K."/>
            <person name="Geller-Mcgrath D.E."/>
            <person name="Sieber C.M.K."/>
            <person name="Emerson J.B."/>
            <person name="Anantharaman K."/>
            <person name="Thomas B.C."/>
            <person name="Malmstrom R."/>
            <person name="Stieglmeier M."/>
            <person name="Klingl A."/>
            <person name="Woyke T."/>
            <person name="Ryan C.M."/>
            <person name="Banfield J.F."/>
        </authorList>
    </citation>
    <scope>NUCLEOTIDE SEQUENCE [LARGE SCALE GENOMIC DNA]</scope>
</reference>
<accession>A0A2H0V7N2</accession>
<proteinExistence type="predicted"/>
<name>A0A2H0V7N2_9BACT</name>
<dbReference type="Proteomes" id="UP000229901">
    <property type="component" value="Unassembled WGS sequence"/>
</dbReference>
<comment type="caution">
    <text evidence="2">The sequence shown here is derived from an EMBL/GenBank/DDBJ whole genome shotgun (WGS) entry which is preliminary data.</text>
</comment>
<evidence type="ECO:0000313" key="3">
    <source>
        <dbReference type="Proteomes" id="UP000229901"/>
    </source>
</evidence>
<dbReference type="EMBL" id="PFAP01000007">
    <property type="protein sequence ID" value="PIR94360.1"/>
    <property type="molecule type" value="Genomic_DNA"/>
</dbReference>
<feature type="compositionally biased region" description="Basic and acidic residues" evidence="1">
    <location>
        <begin position="34"/>
        <end position="66"/>
    </location>
</feature>
<dbReference type="AlphaFoldDB" id="A0A2H0V7N2"/>
<feature type="region of interest" description="Disordered" evidence="1">
    <location>
        <begin position="1"/>
        <end position="73"/>
    </location>
</feature>
<sequence length="73" mass="8442">MKFGFEGPRSGFNKDDVSDSERISRGILGDDEFERQRDMARDVEGGTERQEEKITRKMERPSKNDVADDSEEE</sequence>
<gene>
    <name evidence="2" type="ORF">COT97_01485</name>
</gene>
<evidence type="ECO:0000313" key="2">
    <source>
        <dbReference type="EMBL" id="PIR94360.1"/>
    </source>
</evidence>
<organism evidence="2 3">
    <name type="scientific">Candidatus Falkowbacteria bacterium CG10_big_fil_rev_8_21_14_0_10_39_11</name>
    <dbReference type="NCBI Taxonomy" id="1974565"/>
    <lineage>
        <taxon>Bacteria</taxon>
        <taxon>Candidatus Falkowiibacteriota</taxon>
    </lineage>
</organism>
<evidence type="ECO:0000256" key="1">
    <source>
        <dbReference type="SAM" id="MobiDB-lite"/>
    </source>
</evidence>
<protein>
    <submittedName>
        <fullName evidence="2">Uncharacterized protein</fullName>
    </submittedName>
</protein>
<feature type="compositionally biased region" description="Basic and acidic residues" evidence="1">
    <location>
        <begin position="12"/>
        <end position="24"/>
    </location>
</feature>